<dbReference type="PRINTS" id="PR00032">
    <property type="entry name" value="HTHARAC"/>
</dbReference>
<dbReference type="SUPFAM" id="SSF46689">
    <property type="entry name" value="Homeodomain-like"/>
    <property type="match status" value="1"/>
</dbReference>
<dbReference type="GO" id="GO:0000976">
    <property type="term" value="F:transcription cis-regulatory region binding"/>
    <property type="evidence" value="ECO:0007669"/>
    <property type="project" value="TreeGrafter"/>
</dbReference>
<dbReference type="Gene3D" id="1.10.10.60">
    <property type="entry name" value="Homeodomain-like"/>
    <property type="match status" value="1"/>
</dbReference>
<reference evidence="6" key="1">
    <citation type="submission" date="2016-10" db="EMBL/GenBank/DDBJ databases">
        <authorList>
            <person name="Varghese N."/>
            <person name="Submissions S."/>
        </authorList>
    </citation>
    <scope>NUCLEOTIDE SEQUENCE [LARGE SCALE GENOMIC DNA]</scope>
    <source>
        <strain evidence="6">DUS833</strain>
    </source>
</reference>
<evidence type="ECO:0000313" key="6">
    <source>
        <dbReference type="Proteomes" id="UP000199365"/>
    </source>
</evidence>
<dbReference type="InterPro" id="IPR020449">
    <property type="entry name" value="Tscrpt_reg_AraC-type_HTH"/>
</dbReference>
<dbReference type="AlphaFoldDB" id="A0A1H1KDG0"/>
<dbReference type="PANTHER" id="PTHR47894">
    <property type="entry name" value="HTH-TYPE TRANSCRIPTIONAL REGULATOR GADX"/>
    <property type="match status" value="1"/>
</dbReference>
<keyword evidence="2" id="KW-0238">DNA-binding</keyword>
<feature type="domain" description="HTH araC/xylS-type" evidence="4">
    <location>
        <begin position="257"/>
        <end position="355"/>
    </location>
</feature>
<dbReference type="STRING" id="157910.SAMN05445850_7131"/>
<gene>
    <name evidence="5" type="ORF">SAMN05445850_7131</name>
</gene>
<evidence type="ECO:0000256" key="3">
    <source>
        <dbReference type="ARBA" id="ARBA00023163"/>
    </source>
</evidence>
<proteinExistence type="predicted"/>
<dbReference type="PANTHER" id="PTHR47894:SF4">
    <property type="entry name" value="HTH-TYPE TRANSCRIPTIONAL REGULATOR GADX"/>
    <property type="match status" value="1"/>
</dbReference>
<dbReference type="InterPro" id="IPR032687">
    <property type="entry name" value="AraC-type_N"/>
</dbReference>
<keyword evidence="1" id="KW-0805">Transcription regulation</keyword>
<keyword evidence="6" id="KW-1185">Reference proteome</keyword>
<dbReference type="GO" id="GO:0003700">
    <property type="term" value="F:DNA-binding transcription factor activity"/>
    <property type="evidence" value="ECO:0007669"/>
    <property type="project" value="InterPro"/>
</dbReference>
<dbReference type="InterPro" id="IPR009057">
    <property type="entry name" value="Homeodomain-like_sf"/>
</dbReference>
<name>A0A1H1KDG0_9BURK</name>
<dbReference type="EMBL" id="FNKX01000003">
    <property type="protein sequence ID" value="SDR60102.1"/>
    <property type="molecule type" value="Genomic_DNA"/>
</dbReference>
<protein>
    <submittedName>
        <fullName evidence="5">Helix-turn-helix domain-containing protein</fullName>
    </submittedName>
</protein>
<evidence type="ECO:0000313" key="5">
    <source>
        <dbReference type="EMBL" id="SDR60102.1"/>
    </source>
</evidence>
<dbReference type="InterPro" id="IPR018060">
    <property type="entry name" value="HTH_AraC"/>
</dbReference>
<evidence type="ECO:0000256" key="2">
    <source>
        <dbReference type="ARBA" id="ARBA00023125"/>
    </source>
</evidence>
<evidence type="ECO:0000256" key="1">
    <source>
        <dbReference type="ARBA" id="ARBA00023015"/>
    </source>
</evidence>
<dbReference type="PROSITE" id="PS01124">
    <property type="entry name" value="HTH_ARAC_FAMILY_2"/>
    <property type="match status" value="1"/>
</dbReference>
<dbReference type="Pfam" id="PF12625">
    <property type="entry name" value="Arabinose_bd"/>
    <property type="match status" value="1"/>
</dbReference>
<organism evidence="5 6">
    <name type="scientific">Paraburkholderia tuberum</name>
    <dbReference type="NCBI Taxonomy" id="157910"/>
    <lineage>
        <taxon>Bacteria</taxon>
        <taxon>Pseudomonadati</taxon>
        <taxon>Pseudomonadota</taxon>
        <taxon>Betaproteobacteria</taxon>
        <taxon>Burkholderiales</taxon>
        <taxon>Burkholderiaceae</taxon>
        <taxon>Paraburkholderia</taxon>
    </lineage>
</organism>
<accession>A0A1H1KDG0</accession>
<keyword evidence="3" id="KW-0804">Transcription</keyword>
<evidence type="ECO:0000259" key="4">
    <source>
        <dbReference type="PROSITE" id="PS01124"/>
    </source>
</evidence>
<dbReference type="SMART" id="SM00342">
    <property type="entry name" value="HTH_ARAC"/>
    <property type="match status" value="1"/>
</dbReference>
<dbReference type="GO" id="GO:0005829">
    <property type="term" value="C:cytosol"/>
    <property type="evidence" value="ECO:0007669"/>
    <property type="project" value="TreeGrafter"/>
</dbReference>
<dbReference type="Proteomes" id="UP000199365">
    <property type="component" value="Unassembled WGS sequence"/>
</dbReference>
<sequence>MEQPSASLDIVGHLLILLGHPGKTPMPKLVRSASLTQYAETARAAGLDPYRLMAEVGLPAASLTESDLKIPADRVALLLELSALRSGIEAFGLTMAQTRRASNLGPLALYVRDEPTLRHALNAAARFRHLHNEALFIAIEEEGDVAIIREELLSGAVVPVRQVTELAVAVMVRLLRFFLGDDWQPKTICFTHEAPRSRAIHARVLGSGVKFGQPFSGIVCDVRDLDLPLPSADPVMGRYVRRYLGSVDTESDVPLSDEVRKLVFLFLPSGRSSNDTIARQLGMSRRTMHRHLVKEGVSYLSILDAVRGELVLRYLERRERPLSEISGLLGFSEPSAFTRWFRMKFGCSPTEFRETKAR</sequence>
<dbReference type="Pfam" id="PF12833">
    <property type="entry name" value="HTH_18"/>
    <property type="match status" value="1"/>
</dbReference>